<proteinExistence type="predicted"/>
<evidence type="ECO:0000313" key="1">
    <source>
        <dbReference type="EMBL" id="ONK55581.1"/>
    </source>
</evidence>
<accession>A0A1R3L7J5</accession>
<protein>
    <submittedName>
        <fullName evidence="1">Uncharacterized protein</fullName>
    </submittedName>
</protein>
<dbReference type="Proteomes" id="UP000243459">
    <property type="component" value="Unassembled WGS sequence"/>
</dbReference>
<keyword evidence="2" id="KW-1185">Reference proteome</keyword>
<name>A0A1R3L7J5_ASPOF</name>
<dbReference type="Gramene" id="ONK55581">
    <property type="protein sequence ID" value="ONK55581"/>
    <property type="gene ID" value="A4U43_UnF1390"/>
</dbReference>
<gene>
    <name evidence="1" type="ORF">A4U43_UnF1390</name>
</gene>
<dbReference type="AlphaFoldDB" id="A0A1R3L7J5"/>
<sequence length="148" mass="16689">MPQPLIMLGLLCSAYFNLNHKHELCNYALNCKNMRQGFLIFNYAENKSTFADLLAATSNHVNEADLIEFILSGLYLKFGPFVALACLMCAAINVDDLLGNLHQEEKHHKLANQQLLLDYTSRGTDHHQDHAHNRLGVIVLSPARTICR</sequence>
<dbReference type="EMBL" id="KV863366">
    <property type="protein sequence ID" value="ONK55581.1"/>
    <property type="molecule type" value="Genomic_DNA"/>
</dbReference>
<organism evidence="1 2">
    <name type="scientific">Asparagus officinalis</name>
    <name type="common">Garden asparagus</name>
    <dbReference type="NCBI Taxonomy" id="4686"/>
    <lineage>
        <taxon>Eukaryota</taxon>
        <taxon>Viridiplantae</taxon>
        <taxon>Streptophyta</taxon>
        <taxon>Embryophyta</taxon>
        <taxon>Tracheophyta</taxon>
        <taxon>Spermatophyta</taxon>
        <taxon>Magnoliopsida</taxon>
        <taxon>Liliopsida</taxon>
        <taxon>Asparagales</taxon>
        <taxon>Asparagaceae</taxon>
        <taxon>Asparagoideae</taxon>
        <taxon>Asparagus</taxon>
    </lineage>
</organism>
<evidence type="ECO:0000313" key="2">
    <source>
        <dbReference type="Proteomes" id="UP000243459"/>
    </source>
</evidence>
<reference evidence="2" key="1">
    <citation type="journal article" date="2017" name="Nat. Commun.">
        <title>The asparagus genome sheds light on the origin and evolution of a young Y chromosome.</title>
        <authorList>
            <person name="Harkess A."/>
            <person name="Zhou J."/>
            <person name="Xu C."/>
            <person name="Bowers J.E."/>
            <person name="Van der Hulst R."/>
            <person name="Ayyampalayam S."/>
            <person name="Mercati F."/>
            <person name="Riccardi P."/>
            <person name="McKain M.R."/>
            <person name="Kakrana A."/>
            <person name="Tang H."/>
            <person name="Ray J."/>
            <person name="Groenendijk J."/>
            <person name="Arikit S."/>
            <person name="Mathioni S.M."/>
            <person name="Nakano M."/>
            <person name="Shan H."/>
            <person name="Telgmann-Rauber A."/>
            <person name="Kanno A."/>
            <person name="Yue Z."/>
            <person name="Chen H."/>
            <person name="Li W."/>
            <person name="Chen Y."/>
            <person name="Xu X."/>
            <person name="Zhang Y."/>
            <person name="Luo S."/>
            <person name="Chen H."/>
            <person name="Gao J."/>
            <person name="Mao Z."/>
            <person name="Pires J.C."/>
            <person name="Luo M."/>
            <person name="Kudrna D."/>
            <person name="Wing R.A."/>
            <person name="Meyers B.C."/>
            <person name="Yi K."/>
            <person name="Kong H."/>
            <person name="Lavrijsen P."/>
            <person name="Sunseri F."/>
            <person name="Falavigna A."/>
            <person name="Ye Y."/>
            <person name="Leebens-Mack J.H."/>
            <person name="Chen G."/>
        </authorList>
    </citation>
    <scope>NUCLEOTIDE SEQUENCE [LARGE SCALE GENOMIC DNA]</scope>
    <source>
        <strain evidence="2">cv. DH0086</strain>
    </source>
</reference>